<accession>A0A316VKR3</accession>
<dbReference type="InParanoid" id="A0A316VKR3"/>
<dbReference type="GeneID" id="37022521"/>
<proteinExistence type="predicted"/>
<dbReference type="EMBL" id="KZ819602">
    <property type="protein sequence ID" value="PWN38146.1"/>
    <property type="molecule type" value="Genomic_DNA"/>
</dbReference>
<dbReference type="RefSeq" id="XP_025358448.1">
    <property type="nucleotide sequence ID" value="XM_025500740.1"/>
</dbReference>
<dbReference type="STRING" id="1280837.A0A316VKR3"/>
<evidence type="ECO:0000313" key="2">
    <source>
        <dbReference type="Proteomes" id="UP000245771"/>
    </source>
</evidence>
<dbReference type="Proteomes" id="UP000245771">
    <property type="component" value="Unassembled WGS sequence"/>
</dbReference>
<dbReference type="AlphaFoldDB" id="A0A316VKR3"/>
<protein>
    <submittedName>
        <fullName evidence="1">Uncharacterized protein</fullName>
    </submittedName>
</protein>
<organism evidence="1 2">
    <name type="scientific">Meira miltonrushii</name>
    <dbReference type="NCBI Taxonomy" id="1280837"/>
    <lineage>
        <taxon>Eukaryota</taxon>
        <taxon>Fungi</taxon>
        <taxon>Dikarya</taxon>
        <taxon>Basidiomycota</taxon>
        <taxon>Ustilaginomycotina</taxon>
        <taxon>Exobasidiomycetes</taxon>
        <taxon>Exobasidiales</taxon>
        <taxon>Brachybasidiaceae</taxon>
        <taxon>Meira</taxon>
    </lineage>
</organism>
<keyword evidence="2" id="KW-1185">Reference proteome</keyword>
<evidence type="ECO:0000313" key="1">
    <source>
        <dbReference type="EMBL" id="PWN38146.1"/>
    </source>
</evidence>
<sequence>MTNEAIDYLVEPLTGLDVLTKDYVLDVRFIITGLLDSDKLLKGLYDVITQKWPVMGSRIASLPQGRFEMRIPKTFCDSQPPLHFDTYEAAEEVAIADCFNRLPELDALDIKTESDLIAFESFMLTKPQAYKKLKRKIPSSSIGKQCSGLSNGPFVLAKDLIDKDIPLIQTLVHLFPNSNETLVRIILPHCVFDASNIAALFRAWSDSMNGRLDRIPSFLPIFQASKSIQELPEEVLQSCDPKRPPMPKGYRYGDLSQILMMLFMLIWRWIMLPLLRLQVPSMRRAVNIWVPNEILQSWREEARKEALTYGYWHDFFISDNDLCVAWCLERMAKKYDSQLDGNFTLGLAVNVRTRIPQLAQKLGIDLRGPSQSSAMANATSIFAHNGAFLWNSGIFSWKDVSEWPKWSMAIKIREELIRLRQPETADEVSRIMAAMQHCHITPGAPTLLPMNPSTLLCATSNWKQADPIAAIDFSSAVLDTVSKPFHNNWAAKTSPGKASELSMTEKKTENPAPTVAVINVLTDRPGKGVLITVACDGNLIKDHTFGTLVDLSKL</sequence>
<name>A0A316VKR3_9BASI</name>
<dbReference type="OrthoDB" id="21502at2759"/>
<gene>
    <name evidence="1" type="ORF">FA14DRAFT_177423</name>
</gene>
<reference evidence="1 2" key="1">
    <citation type="journal article" date="2018" name="Mol. Biol. Evol.">
        <title>Broad Genomic Sampling Reveals a Smut Pathogenic Ancestry of the Fungal Clade Ustilaginomycotina.</title>
        <authorList>
            <person name="Kijpornyongpan T."/>
            <person name="Mondo S.J."/>
            <person name="Barry K."/>
            <person name="Sandor L."/>
            <person name="Lee J."/>
            <person name="Lipzen A."/>
            <person name="Pangilinan J."/>
            <person name="LaButti K."/>
            <person name="Hainaut M."/>
            <person name="Henrissat B."/>
            <person name="Grigoriev I.V."/>
            <person name="Spatafora J.W."/>
            <person name="Aime M.C."/>
        </authorList>
    </citation>
    <scope>NUCLEOTIDE SEQUENCE [LARGE SCALE GENOMIC DNA]</scope>
    <source>
        <strain evidence="1 2">MCA 3882</strain>
    </source>
</reference>